<dbReference type="InterPro" id="IPR028882">
    <property type="entry name" value="SDHAF2"/>
</dbReference>
<name>A0A5J4NQ20_9TREM</name>
<keyword evidence="2 4" id="KW-0496">Mitochondrion</keyword>
<dbReference type="GO" id="GO:0006099">
    <property type="term" value="P:tricarboxylic acid cycle"/>
    <property type="evidence" value="ECO:0007669"/>
    <property type="project" value="TreeGrafter"/>
</dbReference>
<dbReference type="Pfam" id="PF03937">
    <property type="entry name" value="Sdh5"/>
    <property type="match status" value="1"/>
</dbReference>
<dbReference type="SUPFAM" id="SSF109910">
    <property type="entry name" value="YgfY-like"/>
    <property type="match status" value="1"/>
</dbReference>
<organism evidence="6 7">
    <name type="scientific">Paragonimus westermani</name>
    <dbReference type="NCBI Taxonomy" id="34504"/>
    <lineage>
        <taxon>Eukaryota</taxon>
        <taxon>Metazoa</taxon>
        <taxon>Spiralia</taxon>
        <taxon>Lophotrochozoa</taxon>
        <taxon>Platyhelminthes</taxon>
        <taxon>Trematoda</taxon>
        <taxon>Digenea</taxon>
        <taxon>Plagiorchiida</taxon>
        <taxon>Troglotremata</taxon>
        <taxon>Troglotrematidae</taxon>
        <taxon>Paragonimus</taxon>
    </lineage>
</organism>
<dbReference type="GO" id="GO:0034553">
    <property type="term" value="P:mitochondrial respiratory chain complex II assembly"/>
    <property type="evidence" value="ECO:0007669"/>
    <property type="project" value="TreeGrafter"/>
</dbReference>
<keyword evidence="3 4" id="KW-0143">Chaperone</keyword>
<dbReference type="HAMAP" id="MF_03057">
    <property type="entry name" value="SDHAF2"/>
    <property type="match status" value="1"/>
</dbReference>
<dbReference type="AlphaFoldDB" id="A0A5J4NQ20"/>
<comment type="caution">
    <text evidence="6">The sequence shown here is derived from an EMBL/GenBank/DDBJ whole genome shotgun (WGS) entry which is preliminary data.</text>
</comment>
<accession>A0A5J4NQ20</accession>
<evidence type="ECO:0000313" key="6">
    <source>
        <dbReference type="EMBL" id="KAA3677757.1"/>
    </source>
</evidence>
<evidence type="ECO:0000313" key="7">
    <source>
        <dbReference type="Proteomes" id="UP000324629"/>
    </source>
</evidence>
<comment type="similarity">
    <text evidence="4">Belongs to the SDHAF2 family.</text>
</comment>
<proteinExistence type="inferred from homology"/>
<dbReference type="GO" id="GO:0005759">
    <property type="term" value="C:mitochondrial matrix"/>
    <property type="evidence" value="ECO:0007669"/>
    <property type="project" value="UniProtKB-SubCell"/>
</dbReference>
<dbReference type="InterPro" id="IPR036714">
    <property type="entry name" value="SDH_sf"/>
</dbReference>
<evidence type="ECO:0000256" key="5">
    <source>
        <dbReference type="SAM" id="MobiDB-lite"/>
    </source>
</evidence>
<reference evidence="6 7" key="1">
    <citation type="journal article" date="2019" name="Gigascience">
        <title>Whole-genome sequence of the oriental lung fluke Paragonimus westermani.</title>
        <authorList>
            <person name="Oey H."/>
            <person name="Zakrzewski M."/>
            <person name="Narain K."/>
            <person name="Devi K.R."/>
            <person name="Agatsuma T."/>
            <person name="Nawaratna S."/>
            <person name="Gobert G.N."/>
            <person name="Jones M.K."/>
            <person name="Ragan M.A."/>
            <person name="McManus D.P."/>
            <person name="Krause L."/>
        </authorList>
    </citation>
    <scope>NUCLEOTIDE SEQUENCE [LARGE SCALE GENOMIC DNA]</scope>
    <source>
        <strain evidence="6 7">IND2009</strain>
    </source>
</reference>
<dbReference type="PANTHER" id="PTHR12469">
    <property type="entry name" value="PROTEIN EMI5 HOMOLOG, MITOCHONDRIAL"/>
    <property type="match status" value="1"/>
</dbReference>
<dbReference type="Proteomes" id="UP000324629">
    <property type="component" value="Unassembled WGS sequence"/>
</dbReference>
<feature type="compositionally biased region" description="Pro residues" evidence="5">
    <location>
        <begin position="162"/>
        <end position="173"/>
    </location>
</feature>
<sequence>MKFIYTILGLMLRALSDNSWLSRTRFLSSVACRFLSDFSEIPSVPEPDLSSLQQMRFHRFNLNESVEERRRRLIYQSRKRGNLENGILLSTFADEHLNKLSGDQLAVYDALINLPDNEWDIYYWITNVKEVPEIFRSDVLDMLREHALNKNKQLRNQQPALKPQPPPTNEASR</sequence>
<comment type="function">
    <text evidence="4">Plays an essential role in the assembly of succinate dehydrogenase (SDH), an enzyme complex (also referred to as respiratory complex II) that is a component of both the tricarboxylic acid (TCA) cycle and the mitochondrial electron transport chain, and which couples the oxidation of succinate to fumarate with the reduction of ubiquinone (coenzyme Q) to ubiquinol. Required for flavinylation (covalent attachment of FAD) of the flavoprotein subunit of the SDH catalytic dimer.</text>
</comment>
<dbReference type="EMBL" id="QNGE01001355">
    <property type="protein sequence ID" value="KAA3677757.1"/>
    <property type="molecule type" value="Genomic_DNA"/>
</dbReference>
<dbReference type="InterPro" id="IPR005631">
    <property type="entry name" value="SDH"/>
</dbReference>
<comment type="subcellular location">
    <subcellularLocation>
        <location evidence="1 4">Mitochondrion matrix</location>
    </subcellularLocation>
</comment>
<dbReference type="FunFam" id="1.10.150.250:FF:000002">
    <property type="entry name" value="Succinate dehydrogenase assembly factor 2, mitochondrial"/>
    <property type="match status" value="1"/>
</dbReference>
<evidence type="ECO:0000256" key="1">
    <source>
        <dbReference type="ARBA" id="ARBA00004305"/>
    </source>
</evidence>
<evidence type="ECO:0000256" key="3">
    <source>
        <dbReference type="ARBA" id="ARBA00023186"/>
    </source>
</evidence>
<dbReference type="PANTHER" id="PTHR12469:SF2">
    <property type="entry name" value="SUCCINATE DEHYDROGENASE ASSEMBLY FACTOR 2, MITOCHONDRIAL"/>
    <property type="match status" value="1"/>
</dbReference>
<dbReference type="Gene3D" id="1.10.150.250">
    <property type="entry name" value="Flavinator of succinate dehydrogenase"/>
    <property type="match status" value="1"/>
</dbReference>
<comment type="subunit">
    <text evidence="4">Interacts with the flavoprotein subunit within the SDH catalytic dimer.</text>
</comment>
<dbReference type="GO" id="GO:0006121">
    <property type="term" value="P:mitochondrial electron transport, succinate to ubiquinone"/>
    <property type="evidence" value="ECO:0007669"/>
    <property type="project" value="UniProtKB-UniRule"/>
</dbReference>
<gene>
    <name evidence="6" type="ORF">DEA37_0007104</name>
</gene>
<evidence type="ECO:0000256" key="2">
    <source>
        <dbReference type="ARBA" id="ARBA00023128"/>
    </source>
</evidence>
<keyword evidence="7" id="KW-1185">Reference proteome</keyword>
<protein>
    <recommendedName>
        <fullName evidence="4">Succinate dehydrogenase assembly factor 2, mitochondrial</fullName>
        <shortName evidence="4">SDH assembly factor 2</shortName>
        <shortName evidence="4">SDHAF2</shortName>
    </recommendedName>
</protein>
<feature type="region of interest" description="Disordered" evidence="5">
    <location>
        <begin position="151"/>
        <end position="173"/>
    </location>
</feature>
<evidence type="ECO:0000256" key="4">
    <source>
        <dbReference type="HAMAP-Rule" id="MF_03057"/>
    </source>
</evidence>